<dbReference type="Proteomes" id="UP000663832">
    <property type="component" value="Unassembled WGS sequence"/>
</dbReference>
<dbReference type="PANTHER" id="PTHR45641">
    <property type="entry name" value="TETRATRICOPEPTIDE REPEAT PROTEIN (AFU_ORTHOLOGUE AFUA_6G03870)"/>
    <property type="match status" value="1"/>
</dbReference>
<evidence type="ECO:0000256" key="3">
    <source>
        <dbReference type="PROSITE-ProRule" id="PRU00339"/>
    </source>
</evidence>
<feature type="repeat" description="TPR" evidence="3">
    <location>
        <begin position="543"/>
        <end position="576"/>
    </location>
</feature>
<evidence type="ECO:0000313" key="7">
    <source>
        <dbReference type="Proteomes" id="UP000663832"/>
    </source>
</evidence>
<dbReference type="InterPro" id="IPR003540">
    <property type="entry name" value="ADP-ribosyltransferase"/>
</dbReference>
<dbReference type="InterPro" id="IPR011990">
    <property type="entry name" value="TPR-like_helical_dom_sf"/>
</dbReference>
<dbReference type="Pfam" id="PF13424">
    <property type="entry name" value="TPR_12"/>
    <property type="match status" value="3"/>
</dbReference>
<dbReference type="Pfam" id="PF13374">
    <property type="entry name" value="TPR_10"/>
    <property type="match status" value="1"/>
</dbReference>
<keyword evidence="2 3" id="KW-0802">TPR repeat</keyword>
<reference evidence="5" key="1">
    <citation type="submission" date="2021-02" db="EMBL/GenBank/DDBJ databases">
        <authorList>
            <person name="Nowell W R."/>
        </authorList>
    </citation>
    <scope>NUCLEOTIDE SEQUENCE</scope>
</reference>
<feature type="repeat" description="TPR" evidence="3">
    <location>
        <begin position="501"/>
        <end position="534"/>
    </location>
</feature>
<feature type="domain" description="ADP ribosyltransferase" evidence="4">
    <location>
        <begin position="227"/>
        <end position="386"/>
    </location>
</feature>
<dbReference type="PROSITE" id="PS50293">
    <property type="entry name" value="TPR_REGION"/>
    <property type="match status" value="1"/>
</dbReference>
<dbReference type="Pfam" id="PF03496">
    <property type="entry name" value="ADPrib_exo_Tox"/>
    <property type="match status" value="1"/>
</dbReference>
<organism evidence="5 8">
    <name type="scientific">Adineta steineri</name>
    <dbReference type="NCBI Taxonomy" id="433720"/>
    <lineage>
        <taxon>Eukaryota</taxon>
        <taxon>Metazoa</taxon>
        <taxon>Spiralia</taxon>
        <taxon>Gnathifera</taxon>
        <taxon>Rotifera</taxon>
        <taxon>Eurotatoria</taxon>
        <taxon>Bdelloidea</taxon>
        <taxon>Adinetida</taxon>
        <taxon>Adinetidae</taxon>
        <taxon>Adineta</taxon>
    </lineage>
</organism>
<dbReference type="SUPFAM" id="SSF81901">
    <property type="entry name" value="HCP-like"/>
    <property type="match status" value="1"/>
</dbReference>
<dbReference type="Gene3D" id="1.25.40.10">
    <property type="entry name" value="Tetratricopeptide repeat domain"/>
    <property type="match status" value="3"/>
</dbReference>
<evidence type="ECO:0000259" key="4">
    <source>
        <dbReference type="Pfam" id="PF03496"/>
    </source>
</evidence>
<evidence type="ECO:0000256" key="2">
    <source>
        <dbReference type="ARBA" id="ARBA00022803"/>
    </source>
</evidence>
<dbReference type="PROSITE" id="PS51996">
    <property type="entry name" value="TR_MART"/>
    <property type="match status" value="1"/>
</dbReference>
<keyword evidence="1" id="KW-0677">Repeat</keyword>
<dbReference type="AlphaFoldDB" id="A0A813VD02"/>
<dbReference type="EMBL" id="CAJNOI010000021">
    <property type="protein sequence ID" value="CAF0838459.1"/>
    <property type="molecule type" value="Genomic_DNA"/>
</dbReference>
<evidence type="ECO:0000313" key="5">
    <source>
        <dbReference type="EMBL" id="CAF0838459.1"/>
    </source>
</evidence>
<dbReference type="InterPro" id="IPR019734">
    <property type="entry name" value="TPR_rpt"/>
</dbReference>
<dbReference type="Proteomes" id="UP000663877">
    <property type="component" value="Unassembled WGS sequence"/>
</dbReference>
<sequence>MATKPSTSNKASLSHNNNGLIHTVTGENKENTTLLWFDPSIGSEEDTERTQQELRSINDFVIFQTDLDKCIAYIQSIANEKIFLITSGSKASEILPQIADLSQIDSIFIFCIQKDKYIDLINIYPKIIGIYVELDELSQSIREQVKLVDKQIQAFSFFDQNQKSTKDISKQTAEFLWFQLFNHVIIRLPRNQQAKQQMINLCRQYYRGNIKEIKLINEFEREYRSDDAIRWYTKQSFVYQMINKALRTEDIDMLHTFRFFIGDLSERLVREHEKILSSEQQILTFYRGMKIDREECDKMKENQGNLITINGYLSTSRLRIPALTFALKATKRTDVVPVLFHIICDVQKLGNNVVFADVSKFSVFPDEEEVLFDIGVSFKVQSVMKDETYSNLWLIKLETIDESARIVNDYVELNRKQEEEISVTIIFGKLLTSMGKYDQSLNYFQSLLSNESENEDKARIYNNIGSVYRYKALYDDAIKNYQHAIDLMMNTKPEPRIKDSARPIMNMGNVFLDRCELDKALKQYWQSLEITEQYYGEEHLQTAIVLLHIGGVYYEQKDFNRALKYFKQALEIREKRLPSVHIRIAQCLTAIGRVYSDMQELDQALSYHRNALDMFNKLLPSDHNDIASCLINIAIVLHKQQELSTALDYCLSALRIKQKVFGESNSHPQIADTLHRIGSIYEDQKNNTLAQKYYEDSLIMNLKILPNDHPNLLRLKQDVARLTERN</sequence>
<dbReference type="PANTHER" id="PTHR45641:SF19">
    <property type="entry name" value="NEPHROCYSTIN-3"/>
    <property type="match status" value="1"/>
</dbReference>
<dbReference type="PROSITE" id="PS50005">
    <property type="entry name" value="TPR"/>
    <property type="match status" value="4"/>
</dbReference>
<keyword evidence="7" id="KW-1185">Reference proteome</keyword>
<evidence type="ECO:0000313" key="6">
    <source>
        <dbReference type="EMBL" id="CAF1123486.1"/>
    </source>
</evidence>
<evidence type="ECO:0000256" key="1">
    <source>
        <dbReference type="ARBA" id="ARBA00022737"/>
    </source>
</evidence>
<name>A0A813VD02_9BILA</name>
<gene>
    <name evidence="5" type="ORF">BJG266_LOCUS7180</name>
    <name evidence="6" type="ORF">QVE165_LOCUS21527</name>
</gene>
<accession>A0A813VD02</accession>
<dbReference type="EMBL" id="CAJNOM010000139">
    <property type="protein sequence ID" value="CAF1123486.1"/>
    <property type="molecule type" value="Genomic_DNA"/>
</dbReference>
<dbReference type="OrthoDB" id="19588at2759"/>
<proteinExistence type="predicted"/>
<protein>
    <recommendedName>
        <fullName evidence="4">ADP ribosyltransferase domain-containing protein</fullName>
    </recommendedName>
</protein>
<dbReference type="Gene3D" id="3.90.176.10">
    <property type="entry name" value="Toxin ADP-ribosyltransferase, Chain A, domain 1"/>
    <property type="match status" value="1"/>
</dbReference>
<feature type="repeat" description="TPR" evidence="3">
    <location>
        <begin position="458"/>
        <end position="491"/>
    </location>
</feature>
<comment type="caution">
    <text evidence="5">The sequence shown here is derived from an EMBL/GenBank/DDBJ whole genome shotgun (WGS) entry which is preliminary data.</text>
</comment>
<dbReference type="SUPFAM" id="SSF56399">
    <property type="entry name" value="ADP-ribosylation"/>
    <property type="match status" value="1"/>
</dbReference>
<dbReference type="SMART" id="SM00028">
    <property type="entry name" value="TPR"/>
    <property type="match status" value="7"/>
</dbReference>
<evidence type="ECO:0000313" key="8">
    <source>
        <dbReference type="Proteomes" id="UP000663877"/>
    </source>
</evidence>
<dbReference type="GO" id="GO:0005576">
    <property type="term" value="C:extracellular region"/>
    <property type="evidence" value="ECO:0007669"/>
    <property type="project" value="InterPro"/>
</dbReference>
<feature type="repeat" description="TPR" evidence="3">
    <location>
        <begin position="421"/>
        <end position="454"/>
    </location>
</feature>